<dbReference type="RefSeq" id="WP_187247929.1">
    <property type="nucleotide sequence ID" value="NZ_BAAAOK010000005.1"/>
</dbReference>
<dbReference type="PANTHER" id="PTHR38457">
    <property type="entry name" value="REGULATOR ABRB-RELATED"/>
    <property type="match status" value="1"/>
</dbReference>
<feature type="transmembrane region" description="Helical" evidence="1">
    <location>
        <begin position="49"/>
        <end position="67"/>
    </location>
</feature>
<protein>
    <submittedName>
        <fullName evidence="2">AbrB family transcriptional regulator</fullName>
    </submittedName>
</protein>
<proteinExistence type="predicted"/>
<evidence type="ECO:0000313" key="2">
    <source>
        <dbReference type="EMBL" id="MBC6470886.1"/>
    </source>
</evidence>
<dbReference type="EMBL" id="JABVEC010000051">
    <property type="protein sequence ID" value="MBC6470886.1"/>
    <property type="molecule type" value="Genomic_DNA"/>
</dbReference>
<evidence type="ECO:0000313" key="3">
    <source>
        <dbReference type="Proteomes" id="UP000805614"/>
    </source>
</evidence>
<organism evidence="2 3">
    <name type="scientific">Actinomadura alba</name>
    <dbReference type="NCBI Taxonomy" id="406431"/>
    <lineage>
        <taxon>Bacteria</taxon>
        <taxon>Bacillati</taxon>
        <taxon>Actinomycetota</taxon>
        <taxon>Actinomycetes</taxon>
        <taxon>Streptosporangiales</taxon>
        <taxon>Thermomonosporaceae</taxon>
        <taxon>Actinomadura</taxon>
    </lineage>
</organism>
<name>A0ABR7M1H0_9ACTN</name>
<gene>
    <name evidence="2" type="ORF">HKK74_36165</name>
</gene>
<feature type="transmembrane region" description="Helical" evidence="1">
    <location>
        <begin position="136"/>
        <end position="159"/>
    </location>
</feature>
<dbReference type="InterPro" id="IPR017516">
    <property type="entry name" value="AbrB_dup"/>
</dbReference>
<sequence length="162" mass="16764">MPAAITLLAAVLGALLATLLRIPAGALIGAMLGVGLLKTAGVTTFDIPAVGRFAVYCAVGWLLGQTFTTESLRQFKDAAVPIVVCVVLFVLFGLALGWALWRFGGFDPHTAFLSTAPGGIAQIGVMSAESKANAPVVLAVHALRITSVIFIMSAGLSWLGKR</sequence>
<feature type="transmembrane region" description="Helical" evidence="1">
    <location>
        <begin position="79"/>
        <end position="101"/>
    </location>
</feature>
<keyword evidence="1" id="KW-0472">Membrane</keyword>
<dbReference type="InterPro" id="IPR007820">
    <property type="entry name" value="AbrB_fam"/>
</dbReference>
<keyword evidence="1" id="KW-0812">Transmembrane</keyword>
<keyword evidence="1" id="KW-1133">Transmembrane helix</keyword>
<dbReference type="Proteomes" id="UP000805614">
    <property type="component" value="Unassembled WGS sequence"/>
</dbReference>
<dbReference type="Pfam" id="PF05145">
    <property type="entry name" value="AbrB"/>
    <property type="match status" value="1"/>
</dbReference>
<dbReference type="PANTHER" id="PTHR38457:SF1">
    <property type="entry name" value="REGULATOR ABRB-RELATED"/>
    <property type="match status" value="1"/>
</dbReference>
<comment type="caution">
    <text evidence="2">The sequence shown here is derived from an EMBL/GenBank/DDBJ whole genome shotgun (WGS) entry which is preliminary data.</text>
</comment>
<reference evidence="2 3" key="1">
    <citation type="submission" date="2020-06" db="EMBL/GenBank/DDBJ databases">
        <title>Actinomadura xiongansis sp. nov., isolated from soil of Baiyangdian.</title>
        <authorList>
            <person name="Zhang X."/>
        </authorList>
    </citation>
    <scope>NUCLEOTIDE SEQUENCE [LARGE SCALE GENOMIC DNA]</scope>
    <source>
        <strain evidence="2 3">HBUM206468</strain>
    </source>
</reference>
<evidence type="ECO:0000256" key="1">
    <source>
        <dbReference type="SAM" id="Phobius"/>
    </source>
</evidence>
<accession>A0ABR7M1H0</accession>
<dbReference type="NCBIfam" id="TIGR03082">
    <property type="entry name" value="Gneg_AbrB_dup"/>
    <property type="match status" value="1"/>
</dbReference>
<keyword evidence="3" id="KW-1185">Reference proteome</keyword>